<dbReference type="EMBL" id="JH430967">
    <property type="status" value="NOT_ANNOTATED_CDS"/>
    <property type="molecule type" value="Genomic_DNA"/>
</dbReference>
<keyword evidence="2" id="KW-1185">Reference proteome</keyword>
<dbReference type="eggNOG" id="ENOG502RV32">
    <property type="taxonomic scope" value="Eukaryota"/>
</dbReference>
<evidence type="ECO:0000313" key="2">
    <source>
        <dbReference type="Proteomes" id="UP000014500"/>
    </source>
</evidence>
<dbReference type="HOGENOM" id="CLU_700804_0_0_1"/>
<dbReference type="AlphaFoldDB" id="T1IM43"/>
<organism evidence="1 2">
    <name type="scientific">Strigamia maritima</name>
    <name type="common">European centipede</name>
    <name type="synonym">Geophilus maritimus</name>
    <dbReference type="NCBI Taxonomy" id="126957"/>
    <lineage>
        <taxon>Eukaryota</taxon>
        <taxon>Metazoa</taxon>
        <taxon>Ecdysozoa</taxon>
        <taxon>Arthropoda</taxon>
        <taxon>Myriapoda</taxon>
        <taxon>Chilopoda</taxon>
        <taxon>Pleurostigmophora</taxon>
        <taxon>Geophilomorpha</taxon>
        <taxon>Linotaeniidae</taxon>
        <taxon>Strigamia</taxon>
    </lineage>
</organism>
<reference evidence="1" key="2">
    <citation type="submission" date="2015-02" db="UniProtKB">
        <authorList>
            <consortium name="EnsemblMetazoa"/>
        </authorList>
    </citation>
    <scope>IDENTIFICATION</scope>
</reference>
<sequence>MADSKIVRALNAVIQLNRVLNRHTEEKFQLKPMKCDVEDLENNEECKSTLEHEVKDFQSPMDRANKARMDLIKRLSKDSSINPMYPLDRASKARMELVKRFTKGFANASKGPMNVDIADTMSSDGYQCDFKAYTDSIESPDEFTTEISVDSAEIVQNAKDHGVEEKTKPIERRPKRPIFLVDRPTKLHGDSPECRVEVNKDRKIKKPVYSMGRASKLHGDQMNRAAKVYADPKERATKGILAEEQINLTEGTNKVTKNPAECGIKQHIEPMERLAKDTKNPLDYIAKGTLESVVADLIIPVKRMIKVVVDPVERLAKEPINPVERIAIGLMNSMENAIKEPMKPIERTTKVIIDPVERLAKEPMSPMERLTKGSMNPVECTIKEPMNPMARLLM</sequence>
<dbReference type="Proteomes" id="UP000014500">
    <property type="component" value="Unassembled WGS sequence"/>
</dbReference>
<dbReference type="EnsemblMetazoa" id="SMAR002037-RA">
    <property type="protein sequence ID" value="SMAR002037-PA"/>
    <property type="gene ID" value="SMAR002037"/>
</dbReference>
<name>T1IM43_STRMM</name>
<proteinExistence type="predicted"/>
<protein>
    <submittedName>
        <fullName evidence="1">Uncharacterized protein</fullName>
    </submittedName>
</protein>
<reference evidence="2" key="1">
    <citation type="submission" date="2011-05" db="EMBL/GenBank/DDBJ databases">
        <authorList>
            <person name="Richards S.R."/>
            <person name="Qu J."/>
            <person name="Jiang H."/>
            <person name="Jhangiani S.N."/>
            <person name="Agravi P."/>
            <person name="Goodspeed R."/>
            <person name="Gross S."/>
            <person name="Mandapat C."/>
            <person name="Jackson L."/>
            <person name="Mathew T."/>
            <person name="Pu L."/>
            <person name="Thornton R."/>
            <person name="Saada N."/>
            <person name="Wilczek-Boney K.B."/>
            <person name="Lee S."/>
            <person name="Kovar C."/>
            <person name="Wu Y."/>
            <person name="Scherer S.E."/>
            <person name="Worley K.C."/>
            <person name="Muzny D.M."/>
            <person name="Gibbs R."/>
        </authorList>
    </citation>
    <scope>NUCLEOTIDE SEQUENCE</scope>
    <source>
        <strain evidence="2">Brora</strain>
    </source>
</reference>
<evidence type="ECO:0000313" key="1">
    <source>
        <dbReference type="EnsemblMetazoa" id="SMAR002037-PA"/>
    </source>
</evidence>
<accession>T1IM43</accession>